<dbReference type="EMBL" id="CP015970">
    <property type="protein sequence ID" value="AOZ47300.1"/>
    <property type="molecule type" value="Genomic_DNA"/>
</dbReference>
<dbReference type="Proteomes" id="UP000178666">
    <property type="component" value="Chromosome"/>
</dbReference>
<sequence>MASQRAEDARRRIELDEMDRRREGAAAQKLIDAFVEEARAKGLPTEPLRAQLLDGHRAKTGRQGWYLNAKESLAIGENGEYYQLVVPGGLKERLRGVTLEPSLPPLHVGKGGRDGETGYLKEFLEWRLNAG</sequence>
<evidence type="ECO:0000313" key="4">
    <source>
        <dbReference type="Proteomes" id="UP000178666"/>
    </source>
</evidence>
<organism evidence="1 3">
    <name type="scientific">Acidipropionibacterium acidipropionici</name>
    <dbReference type="NCBI Taxonomy" id="1748"/>
    <lineage>
        <taxon>Bacteria</taxon>
        <taxon>Bacillati</taxon>
        <taxon>Actinomycetota</taxon>
        <taxon>Actinomycetes</taxon>
        <taxon>Propionibacteriales</taxon>
        <taxon>Propionibacteriaceae</taxon>
        <taxon>Acidipropionibacterium</taxon>
    </lineage>
</organism>
<dbReference type="EMBL" id="CP014352">
    <property type="protein sequence ID" value="AMS05834.1"/>
    <property type="molecule type" value="Genomic_DNA"/>
</dbReference>
<dbReference type="RefSeq" id="WP_015068909.1">
    <property type="nucleotide sequence ID" value="NZ_CP013126.1"/>
</dbReference>
<evidence type="ECO:0000313" key="1">
    <source>
        <dbReference type="EMBL" id="AMS05834.1"/>
    </source>
</evidence>
<evidence type="ECO:0000313" key="2">
    <source>
        <dbReference type="EMBL" id="AOZ47300.1"/>
    </source>
</evidence>
<reference evidence="1 3" key="2">
    <citation type="submission" date="2016-02" db="EMBL/GenBank/DDBJ databases">
        <title>Complete Genome Sequence of Propionibacterium acidipropionici ATCC 55737.</title>
        <authorList>
            <person name="Luna Flores C.H."/>
            <person name="Nielsen L.K."/>
            <person name="Marcellin E."/>
        </authorList>
    </citation>
    <scope>NUCLEOTIDE SEQUENCE [LARGE SCALE GENOMIC DNA]</scope>
    <source>
        <strain evidence="1 3">ATCC 55737</strain>
    </source>
</reference>
<dbReference type="KEGG" id="aaci:ASQ49_04375"/>
<dbReference type="GeneID" id="88084278"/>
<gene>
    <name evidence="2" type="ORF">A8L58_12100</name>
    <name evidence="1" type="ORF">AXH35_10660</name>
</gene>
<reference evidence="2 4" key="1">
    <citation type="journal article" date="2016" name="Plant Dis.">
        <title>Improved production of propionic acid using genome shuffling.</title>
        <authorList>
            <person name="Luna-Flores C.H."/>
            <person name="Palfreyman R.W."/>
            <person name="Kromer J.O."/>
            <person name="Nielsen L.K."/>
            <person name="Marcellin E."/>
        </authorList>
    </citation>
    <scope>NUCLEOTIDE SEQUENCE [LARGE SCALE GENOMIC DNA]</scope>
    <source>
        <strain evidence="2 4">F3E8</strain>
    </source>
</reference>
<dbReference type="Proteomes" id="UP000075221">
    <property type="component" value="Chromosome"/>
</dbReference>
<keyword evidence="4" id="KW-1185">Reference proteome</keyword>
<evidence type="ECO:0008006" key="5">
    <source>
        <dbReference type="Google" id="ProtNLM"/>
    </source>
</evidence>
<proteinExistence type="predicted"/>
<dbReference type="OrthoDB" id="3254362at2"/>
<dbReference type="AlphaFoldDB" id="A0A142KI96"/>
<evidence type="ECO:0000313" key="3">
    <source>
        <dbReference type="Proteomes" id="UP000075221"/>
    </source>
</evidence>
<accession>A0A142KI96</accession>
<protein>
    <recommendedName>
        <fullName evidence="5">HK97 gp10 family phage protein</fullName>
    </recommendedName>
</protein>
<name>A0A142KI96_9ACTN</name>